<evidence type="ECO:0000256" key="2">
    <source>
        <dbReference type="ARBA" id="ARBA00022801"/>
    </source>
</evidence>
<feature type="domain" description="Carboxylesterase type B" evidence="4">
    <location>
        <begin position="14"/>
        <end position="500"/>
    </location>
</feature>
<evidence type="ECO:0000313" key="5">
    <source>
        <dbReference type="EMBL" id="RFU17370.1"/>
    </source>
</evidence>
<dbReference type="PANTHER" id="PTHR11559">
    <property type="entry name" value="CARBOXYLESTERASE"/>
    <property type="match status" value="1"/>
</dbReference>
<dbReference type="SUPFAM" id="SSF53474">
    <property type="entry name" value="alpha/beta-Hydrolases"/>
    <property type="match status" value="1"/>
</dbReference>
<keyword evidence="2 3" id="KW-0378">Hydrolase</keyword>
<protein>
    <recommendedName>
        <fullName evidence="3">Carboxylic ester hydrolase</fullName>
        <ecNumber evidence="3">3.1.1.-</ecNumber>
    </recommendedName>
</protein>
<accession>A0A372IQZ7</accession>
<dbReference type="RefSeq" id="WP_117298118.1">
    <property type="nucleotide sequence ID" value="NZ_QVQT02000002.1"/>
</dbReference>
<proteinExistence type="inferred from homology"/>
<dbReference type="Proteomes" id="UP000264702">
    <property type="component" value="Unassembled WGS sequence"/>
</dbReference>
<dbReference type="Pfam" id="PF00135">
    <property type="entry name" value="COesterase"/>
    <property type="match status" value="1"/>
</dbReference>
<dbReference type="OrthoDB" id="9775851at2"/>
<evidence type="ECO:0000256" key="3">
    <source>
        <dbReference type="RuleBase" id="RU361235"/>
    </source>
</evidence>
<dbReference type="InterPro" id="IPR050309">
    <property type="entry name" value="Type-B_Carboxylest/Lipase"/>
</dbReference>
<reference evidence="5 6" key="1">
    <citation type="submission" date="2018-08" db="EMBL/GenBank/DDBJ databases">
        <title>Acidipila sp. 4G-K13, an acidobacterium isolated from forest soil.</title>
        <authorList>
            <person name="Gao Z.-H."/>
            <person name="Qiu L.-H."/>
        </authorList>
    </citation>
    <scope>NUCLEOTIDE SEQUENCE [LARGE SCALE GENOMIC DNA]</scope>
    <source>
        <strain evidence="5 6">4G-K13</strain>
    </source>
</reference>
<comment type="similarity">
    <text evidence="1 3">Belongs to the type-B carboxylesterase/lipase family.</text>
</comment>
<dbReference type="AlphaFoldDB" id="A0A372IQZ7"/>
<dbReference type="InterPro" id="IPR029058">
    <property type="entry name" value="AB_hydrolase_fold"/>
</dbReference>
<dbReference type="EMBL" id="QVQT01000002">
    <property type="protein sequence ID" value="RFU17370.1"/>
    <property type="molecule type" value="Genomic_DNA"/>
</dbReference>
<dbReference type="Gene3D" id="3.40.50.1820">
    <property type="entry name" value="alpha/beta hydrolase"/>
    <property type="match status" value="1"/>
</dbReference>
<sequence length="523" mass="57244">MAMLALPGYAKDNLKVKTDKGRVEGRLSADGQVRAFLGVPYAAPPVGSLRWKAPQPAEKWSGVRQATEFGHRCMQPQIYDDMRFRDAGQSEDCLTLNIWTSAKDKHAKQPVMVWIFGGGFTGGGTSEPRQDGEHLAHKGVVVVSMNYRLGVFGFFTHADLAAESPQHAAGNYGLMDQTAALQWVKKNIAEFGGDPAQVTIFGESAGSFSVSAQMASPLARGLFERAIGESGGAFSATLPFQPLATREVRDADYIKRATGTSDLAQLRAMSAEDLLAAVSKKVEGTPERFGPDVDGYFLPESVPQIYAEGKQAHVPLLAGWNRDEGTENVLASAEQPTVENMKAQAEKLFGDRAADFLKAYAATSDAEAVRAMEDYAGDKFIAYSTWAWLEAQVKTGGAPVYRYKFEMPQPGDKFHSASMGTFHSDDIEYVFGVLDSRPDAKWTPEDYKMSDLIETYWTNFAKTGDPNGTSTAGAPGTPVPNWPQYKAPEWQVMHLNANSEARPDEHRDRDLFLQDVWSKPAAE</sequence>
<name>A0A372IQZ7_9BACT</name>
<gene>
    <name evidence="5" type="ORF">D0Y96_04195</name>
</gene>
<dbReference type="PROSITE" id="PS00122">
    <property type="entry name" value="CARBOXYLESTERASE_B_1"/>
    <property type="match status" value="1"/>
</dbReference>
<dbReference type="GO" id="GO:0016787">
    <property type="term" value="F:hydrolase activity"/>
    <property type="evidence" value="ECO:0007669"/>
    <property type="project" value="UniProtKB-KW"/>
</dbReference>
<dbReference type="InterPro" id="IPR002018">
    <property type="entry name" value="CarbesteraseB"/>
</dbReference>
<evidence type="ECO:0000313" key="6">
    <source>
        <dbReference type="Proteomes" id="UP000264702"/>
    </source>
</evidence>
<evidence type="ECO:0000256" key="1">
    <source>
        <dbReference type="ARBA" id="ARBA00005964"/>
    </source>
</evidence>
<evidence type="ECO:0000259" key="4">
    <source>
        <dbReference type="Pfam" id="PF00135"/>
    </source>
</evidence>
<dbReference type="EC" id="3.1.1.-" evidence="3"/>
<dbReference type="InterPro" id="IPR019826">
    <property type="entry name" value="Carboxylesterase_B_AS"/>
</dbReference>
<keyword evidence="6" id="KW-1185">Reference proteome</keyword>
<comment type="caution">
    <text evidence="5">The sequence shown here is derived from an EMBL/GenBank/DDBJ whole genome shotgun (WGS) entry which is preliminary data.</text>
</comment>
<organism evidence="5 6">
    <name type="scientific">Paracidobacterium acidisoli</name>
    <dbReference type="NCBI Taxonomy" id="2303751"/>
    <lineage>
        <taxon>Bacteria</taxon>
        <taxon>Pseudomonadati</taxon>
        <taxon>Acidobacteriota</taxon>
        <taxon>Terriglobia</taxon>
        <taxon>Terriglobales</taxon>
        <taxon>Acidobacteriaceae</taxon>
        <taxon>Paracidobacterium</taxon>
    </lineage>
</organism>